<evidence type="ECO:0000313" key="3">
    <source>
        <dbReference type="Proteomes" id="UP000321230"/>
    </source>
</evidence>
<gene>
    <name evidence="2" type="ORF">GWA01_15130</name>
</gene>
<evidence type="ECO:0000256" key="1">
    <source>
        <dbReference type="SAM" id="MobiDB-lite"/>
    </source>
</evidence>
<reference evidence="2 3" key="1">
    <citation type="submission" date="2019-07" db="EMBL/GenBank/DDBJ databases">
        <title>Whole genome shotgun sequence of Gluconobacter wancherniae NBRC 103581.</title>
        <authorList>
            <person name="Hosoyama A."/>
            <person name="Uohara A."/>
            <person name="Ohji S."/>
            <person name="Ichikawa N."/>
        </authorList>
    </citation>
    <scope>NUCLEOTIDE SEQUENCE [LARGE SCALE GENOMIC DNA]</scope>
    <source>
        <strain evidence="2 3">NBRC 103581</strain>
    </source>
</reference>
<organism evidence="2 3">
    <name type="scientific">Gluconobacter wancherniae NBRC 103581</name>
    <dbReference type="NCBI Taxonomy" id="656744"/>
    <lineage>
        <taxon>Bacteria</taxon>
        <taxon>Pseudomonadati</taxon>
        <taxon>Pseudomonadota</taxon>
        <taxon>Alphaproteobacteria</taxon>
        <taxon>Acetobacterales</taxon>
        <taxon>Acetobacteraceae</taxon>
        <taxon>Gluconobacter</taxon>
    </lineage>
</organism>
<protein>
    <submittedName>
        <fullName evidence="2">Uncharacterized protein</fullName>
    </submittedName>
</protein>
<dbReference type="EMBL" id="BJUZ01000002">
    <property type="protein sequence ID" value="GEK93743.1"/>
    <property type="molecule type" value="Genomic_DNA"/>
</dbReference>
<dbReference type="RefSeq" id="WP_146795797.1">
    <property type="nucleotide sequence ID" value="NZ_BARC01000003.1"/>
</dbReference>
<comment type="caution">
    <text evidence="2">The sequence shown here is derived from an EMBL/GenBank/DDBJ whole genome shotgun (WGS) entry which is preliminary data.</text>
</comment>
<sequence>MRQIKMNSMSRRVSASAVAAMLATDGWIPGSERSRHRKKGNGTSSRERRGSAGRTASERERADALPAGHPVSWNALWGGDRVPAFPGLLPIGAHEHGLELN</sequence>
<accession>A0A511B260</accession>
<keyword evidence="3" id="KW-1185">Reference proteome</keyword>
<dbReference type="AlphaFoldDB" id="A0A511B260"/>
<feature type="compositionally biased region" description="Basic and acidic residues" evidence="1">
    <location>
        <begin position="45"/>
        <end position="63"/>
    </location>
</feature>
<dbReference type="Proteomes" id="UP000321230">
    <property type="component" value="Unassembled WGS sequence"/>
</dbReference>
<dbReference type="OrthoDB" id="7285243at2"/>
<name>A0A511B260_9PROT</name>
<evidence type="ECO:0000313" key="2">
    <source>
        <dbReference type="EMBL" id="GEK93743.1"/>
    </source>
</evidence>
<proteinExistence type="predicted"/>
<feature type="region of interest" description="Disordered" evidence="1">
    <location>
        <begin position="24"/>
        <end position="66"/>
    </location>
</feature>